<protein>
    <submittedName>
        <fullName evidence="1">Uncharacterized protein</fullName>
    </submittedName>
</protein>
<dbReference type="InParanoid" id="A0A0Q9WDT3"/>
<proteinExistence type="predicted"/>
<accession>A0A0Q9WDT3</accession>
<reference evidence="1 2" key="1">
    <citation type="journal article" date="2007" name="Nature">
        <title>Evolution of genes and genomes on the Drosophila phylogeny.</title>
        <authorList>
            <consortium name="Drosophila 12 Genomes Consortium"/>
            <person name="Clark A.G."/>
            <person name="Eisen M.B."/>
            <person name="Smith D.R."/>
            <person name="Bergman C.M."/>
            <person name="Oliver B."/>
            <person name="Markow T.A."/>
            <person name="Kaufman T.C."/>
            <person name="Kellis M."/>
            <person name="Gelbart W."/>
            <person name="Iyer V.N."/>
            <person name="Pollard D.A."/>
            <person name="Sackton T.B."/>
            <person name="Larracuente A.M."/>
            <person name="Singh N.D."/>
            <person name="Abad J.P."/>
            <person name="Abt D.N."/>
            <person name="Adryan B."/>
            <person name="Aguade M."/>
            <person name="Akashi H."/>
            <person name="Anderson W.W."/>
            <person name="Aquadro C.F."/>
            <person name="Ardell D.H."/>
            <person name="Arguello R."/>
            <person name="Artieri C.G."/>
            <person name="Barbash D.A."/>
            <person name="Barker D."/>
            <person name="Barsanti P."/>
            <person name="Batterham P."/>
            <person name="Batzoglou S."/>
            <person name="Begun D."/>
            <person name="Bhutkar A."/>
            <person name="Blanco E."/>
            <person name="Bosak S.A."/>
            <person name="Bradley R.K."/>
            <person name="Brand A.D."/>
            <person name="Brent M.R."/>
            <person name="Brooks A.N."/>
            <person name="Brown R.H."/>
            <person name="Butlin R.K."/>
            <person name="Caggese C."/>
            <person name="Calvi B.R."/>
            <person name="Bernardo de Carvalho A."/>
            <person name="Caspi A."/>
            <person name="Castrezana S."/>
            <person name="Celniker S.E."/>
            <person name="Chang J.L."/>
            <person name="Chapple C."/>
            <person name="Chatterji S."/>
            <person name="Chinwalla A."/>
            <person name="Civetta A."/>
            <person name="Clifton S.W."/>
            <person name="Comeron J.M."/>
            <person name="Costello J.C."/>
            <person name="Coyne J.A."/>
            <person name="Daub J."/>
            <person name="David R.G."/>
            <person name="Delcher A.L."/>
            <person name="Delehaunty K."/>
            <person name="Do C.B."/>
            <person name="Ebling H."/>
            <person name="Edwards K."/>
            <person name="Eickbush T."/>
            <person name="Evans J.D."/>
            <person name="Filipski A."/>
            <person name="Findeiss S."/>
            <person name="Freyhult E."/>
            <person name="Fulton L."/>
            <person name="Fulton R."/>
            <person name="Garcia A.C."/>
            <person name="Gardiner A."/>
            <person name="Garfield D.A."/>
            <person name="Garvin B.E."/>
            <person name="Gibson G."/>
            <person name="Gilbert D."/>
            <person name="Gnerre S."/>
            <person name="Godfrey J."/>
            <person name="Good R."/>
            <person name="Gotea V."/>
            <person name="Gravely B."/>
            <person name="Greenberg A.J."/>
            <person name="Griffiths-Jones S."/>
            <person name="Gross S."/>
            <person name="Guigo R."/>
            <person name="Gustafson E.A."/>
            <person name="Haerty W."/>
            <person name="Hahn M.W."/>
            <person name="Halligan D.L."/>
            <person name="Halpern A.L."/>
            <person name="Halter G.M."/>
            <person name="Han M.V."/>
            <person name="Heger A."/>
            <person name="Hillier L."/>
            <person name="Hinrichs A.S."/>
            <person name="Holmes I."/>
            <person name="Hoskins R.A."/>
            <person name="Hubisz M.J."/>
            <person name="Hultmark D."/>
            <person name="Huntley M.A."/>
            <person name="Jaffe D.B."/>
            <person name="Jagadeeshan S."/>
            <person name="Jeck W.R."/>
            <person name="Johnson J."/>
            <person name="Jones C.D."/>
            <person name="Jordan W.C."/>
            <person name="Karpen G.H."/>
            <person name="Kataoka E."/>
            <person name="Keightley P.D."/>
            <person name="Kheradpour P."/>
            <person name="Kirkness E.F."/>
            <person name="Koerich L.B."/>
            <person name="Kristiansen K."/>
            <person name="Kudrna D."/>
            <person name="Kulathinal R.J."/>
            <person name="Kumar S."/>
            <person name="Kwok R."/>
            <person name="Lander E."/>
            <person name="Langley C.H."/>
            <person name="Lapoint R."/>
            <person name="Lazzaro B.P."/>
            <person name="Lee S.J."/>
            <person name="Levesque L."/>
            <person name="Li R."/>
            <person name="Lin C.F."/>
            <person name="Lin M.F."/>
            <person name="Lindblad-Toh K."/>
            <person name="Llopart A."/>
            <person name="Long M."/>
            <person name="Low L."/>
            <person name="Lozovsky E."/>
            <person name="Lu J."/>
            <person name="Luo M."/>
            <person name="Machado C.A."/>
            <person name="Makalowski W."/>
            <person name="Marzo M."/>
            <person name="Matsuda M."/>
            <person name="Matzkin L."/>
            <person name="McAllister B."/>
            <person name="McBride C.S."/>
            <person name="McKernan B."/>
            <person name="McKernan K."/>
            <person name="Mendez-Lago M."/>
            <person name="Minx P."/>
            <person name="Mollenhauer M.U."/>
            <person name="Montooth K."/>
            <person name="Mount S.M."/>
            <person name="Mu X."/>
            <person name="Myers E."/>
            <person name="Negre B."/>
            <person name="Newfeld S."/>
            <person name="Nielsen R."/>
            <person name="Noor M.A."/>
            <person name="O'Grady P."/>
            <person name="Pachter L."/>
            <person name="Papaceit M."/>
            <person name="Parisi M.J."/>
            <person name="Parisi M."/>
            <person name="Parts L."/>
            <person name="Pedersen J.S."/>
            <person name="Pesole G."/>
            <person name="Phillippy A.M."/>
            <person name="Ponting C.P."/>
            <person name="Pop M."/>
            <person name="Porcelli D."/>
            <person name="Powell J.R."/>
            <person name="Prohaska S."/>
            <person name="Pruitt K."/>
            <person name="Puig M."/>
            <person name="Quesneville H."/>
            <person name="Ram K.R."/>
            <person name="Rand D."/>
            <person name="Rasmussen M.D."/>
            <person name="Reed L.K."/>
            <person name="Reenan R."/>
            <person name="Reily A."/>
            <person name="Remington K.A."/>
            <person name="Rieger T.T."/>
            <person name="Ritchie M.G."/>
            <person name="Robin C."/>
            <person name="Rogers Y.H."/>
            <person name="Rohde C."/>
            <person name="Rozas J."/>
            <person name="Rubenfield M.J."/>
            <person name="Ruiz A."/>
            <person name="Russo S."/>
            <person name="Salzberg S.L."/>
            <person name="Sanchez-Gracia A."/>
            <person name="Saranga D.J."/>
            <person name="Sato H."/>
            <person name="Schaeffer S.W."/>
            <person name="Schatz M.C."/>
            <person name="Schlenke T."/>
            <person name="Schwartz R."/>
            <person name="Segarra C."/>
            <person name="Singh R.S."/>
            <person name="Sirot L."/>
            <person name="Sirota M."/>
            <person name="Sisneros N.B."/>
            <person name="Smith C.D."/>
            <person name="Smith T.F."/>
            <person name="Spieth J."/>
            <person name="Stage D.E."/>
            <person name="Stark A."/>
            <person name="Stephan W."/>
            <person name="Strausberg R.L."/>
            <person name="Strempel S."/>
            <person name="Sturgill D."/>
            <person name="Sutton G."/>
            <person name="Sutton G.G."/>
            <person name="Tao W."/>
            <person name="Teichmann S."/>
            <person name="Tobari Y.N."/>
            <person name="Tomimura Y."/>
            <person name="Tsolas J.M."/>
            <person name="Valente V.L."/>
            <person name="Venter E."/>
            <person name="Venter J.C."/>
            <person name="Vicario S."/>
            <person name="Vieira F.G."/>
            <person name="Vilella A.J."/>
            <person name="Villasante A."/>
            <person name="Walenz B."/>
            <person name="Wang J."/>
            <person name="Wasserman M."/>
            <person name="Watts T."/>
            <person name="Wilson D."/>
            <person name="Wilson R.K."/>
            <person name="Wing R.A."/>
            <person name="Wolfner M.F."/>
            <person name="Wong A."/>
            <person name="Wong G.K."/>
            <person name="Wu C.I."/>
            <person name="Wu G."/>
            <person name="Yamamoto D."/>
            <person name="Yang H.P."/>
            <person name="Yang S.P."/>
            <person name="Yorke J.A."/>
            <person name="Yoshida K."/>
            <person name="Zdobnov E."/>
            <person name="Zhang P."/>
            <person name="Zhang Y."/>
            <person name="Zimin A.V."/>
            <person name="Baldwin J."/>
            <person name="Abdouelleil A."/>
            <person name="Abdulkadir J."/>
            <person name="Abebe A."/>
            <person name="Abera B."/>
            <person name="Abreu J."/>
            <person name="Acer S.C."/>
            <person name="Aftuck L."/>
            <person name="Alexander A."/>
            <person name="An P."/>
            <person name="Anderson E."/>
            <person name="Anderson S."/>
            <person name="Arachi H."/>
            <person name="Azer M."/>
            <person name="Bachantsang P."/>
            <person name="Barry A."/>
            <person name="Bayul T."/>
            <person name="Berlin A."/>
            <person name="Bessette D."/>
            <person name="Bloom T."/>
            <person name="Blye J."/>
            <person name="Boguslavskiy L."/>
            <person name="Bonnet C."/>
            <person name="Boukhgalter B."/>
            <person name="Bourzgui I."/>
            <person name="Brown A."/>
            <person name="Cahill P."/>
            <person name="Channer S."/>
            <person name="Cheshatsang Y."/>
            <person name="Chuda L."/>
            <person name="Citroen M."/>
            <person name="Collymore A."/>
            <person name="Cooke P."/>
            <person name="Costello M."/>
            <person name="D'Aco K."/>
            <person name="Daza R."/>
            <person name="De Haan G."/>
            <person name="DeGray S."/>
            <person name="DeMaso C."/>
            <person name="Dhargay N."/>
            <person name="Dooley K."/>
            <person name="Dooley E."/>
            <person name="Doricent M."/>
            <person name="Dorje P."/>
            <person name="Dorjee K."/>
            <person name="Dupes A."/>
            <person name="Elong R."/>
            <person name="Falk J."/>
            <person name="Farina A."/>
            <person name="Faro S."/>
            <person name="Ferguson D."/>
            <person name="Fisher S."/>
            <person name="Foley C.D."/>
            <person name="Franke A."/>
            <person name="Friedrich D."/>
            <person name="Gadbois L."/>
            <person name="Gearin G."/>
            <person name="Gearin C.R."/>
            <person name="Giannoukos G."/>
            <person name="Goode T."/>
            <person name="Graham J."/>
            <person name="Grandbois E."/>
            <person name="Grewal S."/>
            <person name="Gyaltsen K."/>
            <person name="Hafez N."/>
            <person name="Hagos B."/>
            <person name="Hall J."/>
            <person name="Henson C."/>
            <person name="Hollinger A."/>
            <person name="Honan T."/>
            <person name="Huard M.D."/>
            <person name="Hughes L."/>
            <person name="Hurhula B."/>
            <person name="Husby M.E."/>
            <person name="Kamat A."/>
            <person name="Kanga B."/>
            <person name="Kashin S."/>
            <person name="Khazanovich D."/>
            <person name="Kisner P."/>
            <person name="Lance K."/>
            <person name="Lara M."/>
            <person name="Lee W."/>
            <person name="Lennon N."/>
            <person name="Letendre F."/>
            <person name="LeVine R."/>
            <person name="Lipovsky A."/>
            <person name="Liu X."/>
            <person name="Liu J."/>
            <person name="Liu S."/>
            <person name="Lokyitsang T."/>
            <person name="Lokyitsang Y."/>
            <person name="Lubonja R."/>
            <person name="Lui A."/>
            <person name="MacDonald P."/>
            <person name="Magnisalis V."/>
            <person name="Maru K."/>
            <person name="Matthews C."/>
            <person name="McCusker W."/>
            <person name="McDonough S."/>
            <person name="Mehta T."/>
            <person name="Meldrim J."/>
            <person name="Meneus L."/>
            <person name="Mihai O."/>
            <person name="Mihalev A."/>
            <person name="Mihova T."/>
            <person name="Mittelman R."/>
            <person name="Mlenga V."/>
            <person name="Montmayeur A."/>
            <person name="Mulrain L."/>
            <person name="Navidi A."/>
            <person name="Naylor J."/>
            <person name="Negash T."/>
            <person name="Nguyen T."/>
            <person name="Nguyen N."/>
            <person name="Nicol R."/>
            <person name="Norbu C."/>
            <person name="Norbu N."/>
            <person name="Novod N."/>
            <person name="O'Neill B."/>
            <person name="Osman S."/>
            <person name="Markiewicz E."/>
            <person name="Oyono O.L."/>
            <person name="Patti C."/>
            <person name="Phunkhang P."/>
            <person name="Pierre F."/>
            <person name="Priest M."/>
            <person name="Raghuraman S."/>
            <person name="Rege F."/>
            <person name="Reyes R."/>
            <person name="Rise C."/>
            <person name="Rogov P."/>
            <person name="Ross K."/>
            <person name="Ryan E."/>
            <person name="Settipalli S."/>
            <person name="Shea T."/>
            <person name="Sherpa N."/>
            <person name="Shi L."/>
            <person name="Shih D."/>
            <person name="Sparrow T."/>
            <person name="Spaulding J."/>
            <person name="Stalker J."/>
            <person name="Stange-Thomann N."/>
            <person name="Stavropoulos S."/>
            <person name="Stone C."/>
            <person name="Strader C."/>
            <person name="Tesfaye S."/>
            <person name="Thomson T."/>
            <person name="Thoulutsang Y."/>
            <person name="Thoulutsang D."/>
            <person name="Topham K."/>
            <person name="Topping I."/>
            <person name="Tsamla T."/>
            <person name="Vassiliev H."/>
            <person name="Vo A."/>
            <person name="Wangchuk T."/>
            <person name="Wangdi T."/>
            <person name="Weiand M."/>
            <person name="Wilkinson J."/>
            <person name="Wilson A."/>
            <person name="Yadav S."/>
            <person name="Young G."/>
            <person name="Yu Q."/>
            <person name="Zembek L."/>
            <person name="Zhong D."/>
            <person name="Zimmer A."/>
            <person name="Zwirko Z."/>
            <person name="Jaffe D.B."/>
            <person name="Alvarez P."/>
            <person name="Brockman W."/>
            <person name="Butler J."/>
            <person name="Chin C."/>
            <person name="Gnerre S."/>
            <person name="Grabherr M."/>
            <person name="Kleber M."/>
            <person name="Mauceli E."/>
            <person name="MacCallum I."/>
        </authorList>
    </citation>
    <scope>NUCLEOTIDE SEQUENCE [LARGE SCALE GENOMIC DNA]</scope>
    <source>
        <strain evidence="2">Tucson 15010-1051.87</strain>
    </source>
</reference>
<sequence length="92" mass="10060">MNFMEFAKFCAVLFITTSHNIIHLSLAARRWVIGHVQPPSESTDAPEPKALCAAAATLARRNEKVSLPDAGASDAKFHLTRIADNSNNNDVR</sequence>
<dbReference type="Proteomes" id="UP000008792">
    <property type="component" value="Unassembled WGS sequence"/>
</dbReference>
<evidence type="ECO:0000313" key="1">
    <source>
        <dbReference type="EMBL" id="KRF82482.1"/>
    </source>
</evidence>
<name>A0A0Q9WDT3_DROVI</name>
<dbReference type="AlphaFoldDB" id="A0A0Q9WDT3"/>
<dbReference type="EMBL" id="CH940651">
    <property type="protein sequence ID" value="KRF82482.1"/>
    <property type="molecule type" value="Genomic_DNA"/>
</dbReference>
<evidence type="ECO:0000313" key="2">
    <source>
        <dbReference type="Proteomes" id="UP000008792"/>
    </source>
</evidence>
<keyword evidence="2" id="KW-1185">Reference proteome</keyword>
<organism evidence="1 2">
    <name type="scientific">Drosophila virilis</name>
    <name type="common">Fruit fly</name>
    <dbReference type="NCBI Taxonomy" id="7244"/>
    <lineage>
        <taxon>Eukaryota</taxon>
        <taxon>Metazoa</taxon>
        <taxon>Ecdysozoa</taxon>
        <taxon>Arthropoda</taxon>
        <taxon>Hexapoda</taxon>
        <taxon>Insecta</taxon>
        <taxon>Pterygota</taxon>
        <taxon>Neoptera</taxon>
        <taxon>Endopterygota</taxon>
        <taxon>Diptera</taxon>
        <taxon>Brachycera</taxon>
        <taxon>Muscomorpha</taxon>
        <taxon>Ephydroidea</taxon>
        <taxon>Drosophilidae</taxon>
        <taxon>Drosophila</taxon>
    </lineage>
</organism>
<gene>
    <name evidence="1" type="primary">Dvir\GJ26955</name>
    <name evidence="1" type="ORF">Dvir_GJ26955</name>
</gene>